<comment type="caution">
    <text evidence="10">The sequence shown here is derived from an EMBL/GenBank/DDBJ whole genome shotgun (WGS) entry which is preliminary data.</text>
</comment>
<keyword evidence="11" id="KW-1185">Reference proteome</keyword>
<feature type="active site" description="Charge relay system" evidence="6 7">
    <location>
        <position position="499"/>
    </location>
</feature>
<feature type="active site" description="Charge relay system" evidence="6 7">
    <location>
        <position position="740"/>
    </location>
</feature>
<evidence type="ECO:0000256" key="3">
    <source>
        <dbReference type="ARBA" id="ARBA00022825"/>
    </source>
</evidence>
<dbReference type="Pfam" id="PF00082">
    <property type="entry name" value="Peptidase_S8"/>
    <property type="match status" value="1"/>
</dbReference>
<dbReference type="GO" id="GO:0016020">
    <property type="term" value="C:membrane"/>
    <property type="evidence" value="ECO:0007669"/>
    <property type="project" value="TreeGrafter"/>
</dbReference>
<accession>A0A8J2SUS0</accession>
<evidence type="ECO:0000313" key="10">
    <source>
        <dbReference type="EMBL" id="CAH0375226.1"/>
    </source>
</evidence>
<dbReference type="InterPro" id="IPR000209">
    <property type="entry name" value="Peptidase_S8/S53_dom"/>
</dbReference>
<dbReference type="SUPFAM" id="SSF52743">
    <property type="entry name" value="Subtilisin-like"/>
    <property type="match status" value="1"/>
</dbReference>
<keyword evidence="1 7" id="KW-0645">Protease</keyword>
<organism evidence="10 11">
    <name type="scientific">Pelagomonas calceolata</name>
    <dbReference type="NCBI Taxonomy" id="35677"/>
    <lineage>
        <taxon>Eukaryota</taxon>
        <taxon>Sar</taxon>
        <taxon>Stramenopiles</taxon>
        <taxon>Ochrophyta</taxon>
        <taxon>Pelagophyceae</taxon>
        <taxon>Pelagomonadales</taxon>
        <taxon>Pelagomonadaceae</taxon>
        <taxon>Pelagomonas</taxon>
    </lineage>
</organism>
<proteinExistence type="inferred from homology"/>
<dbReference type="GO" id="GO:0012505">
    <property type="term" value="C:endomembrane system"/>
    <property type="evidence" value="ECO:0007669"/>
    <property type="project" value="UniProtKB-ARBA"/>
</dbReference>
<dbReference type="SUPFAM" id="SSF49785">
    <property type="entry name" value="Galactose-binding domain-like"/>
    <property type="match status" value="1"/>
</dbReference>
<evidence type="ECO:0000256" key="1">
    <source>
        <dbReference type="ARBA" id="ARBA00022670"/>
    </source>
</evidence>
<comment type="similarity">
    <text evidence="7">Belongs to the peptidase S8 family.</text>
</comment>
<feature type="region of interest" description="Disordered" evidence="8">
    <location>
        <begin position="961"/>
        <end position="990"/>
    </location>
</feature>
<evidence type="ECO:0000256" key="6">
    <source>
        <dbReference type="PIRSR" id="PIRSR615500-1"/>
    </source>
</evidence>
<dbReference type="PROSITE" id="PS51892">
    <property type="entry name" value="SUBTILASE"/>
    <property type="match status" value="1"/>
</dbReference>
<sequence length="990" mass="103894">PDPGRARRDLQASDDDEACQYVSVSGTTGQTSREGTYERRVGECAARPYYECLDCSASDPQFIWYTGSQWFIGPGGCGATVAGIYINDAVGDLAALTGNWAESPFTEENPAIAVECATTEGAPTEAPTPLARTGRWLEGLPCNYVSVSGSTYQSGRHGLYEASLCDDGTPLYTCLDCSSSEQKIWLNGNGWVIGSAGCGSGSGGIFSPSDPGGDLAALSGDWSEWDGSATVPNSAIAVTCAVSLPPTMAPVPCDWARVSGAAVQTSYHGFYEATGTCTDSSQPYFSCLDCGSTKHIWYHDYGYWFMGPDADGCASTSSGISIVTNEDLPDVSGDWSEWTGSAWSVNSAITVECYAAAGCQQVPGTTAKYKCFDCGGASALASVGDGHCDAENNVDPCYDGGDCCETTCVDGTSTCGNYDCADPDAPPVPDPYYADAAWYLEAIRAPEAWAAGYNGSGVQILINDNGVDNTHPDLAKLDLANSCGVYAPCADSDGVMDSHGTVCASLAAGDSNSACGVGVAPGAGIASCVMLGECSTSEDFLTHNYDVNDISSNSWGTNACERYATSATDCPFECPSASSADCPCDACDGDDWASGDLSATCEDAVVDYCTNYFHDDVTPCLELDHYFVQCGYGQISSSRHNSFVDGTTNGRGGLGTVYVFSAGNSYEIGQDVNYEGHKKSRFTISVGALGLDLKHASYSSSGAPVFTSAPGGDTDHGMFAAQPLALGAVDNCADAGMGTSYAAPLVSGVAALVLEANPNLTWRDVQGVLAATARTDFNDEDDETGQWTTNQAGVKHSYKYGFGLVDALAATTAAKTWTTLGAEITLVTATTSGAALLDFDGTEHWVESEAAEFGSSDFIIEGVSVYVTIEHPRRGDLRIELERNGVTSLLTDDKLEQGTSYTHWKFFTLRHWGETADSGAFTLRVADRRAGSGDDDDLGSRRRLDDDDGVLVKWTLQLYGHDSDTSTPWTPQPTPRGGCDSVAVSGSNDQ</sequence>
<dbReference type="PANTHER" id="PTHR42884:SF14">
    <property type="entry name" value="NEUROENDOCRINE CONVERTASE 1"/>
    <property type="match status" value="1"/>
</dbReference>
<reference evidence="10" key="1">
    <citation type="submission" date="2021-11" db="EMBL/GenBank/DDBJ databases">
        <authorList>
            <consortium name="Genoscope - CEA"/>
            <person name="William W."/>
        </authorList>
    </citation>
    <scope>NUCLEOTIDE SEQUENCE</scope>
</reference>
<protein>
    <recommendedName>
        <fullName evidence="5">subtilisin</fullName>
        <ecNumber evidence="5">3.4.21.62</ecNumber>
    </recommendedName>
</protein>
<feature type="non-terminal residue" evidence="10">
    <location>
        <position position="990"/>
    </location>
</feature>
<comment type="catalytic activity">
    <reaction evidence="4">
        <text>Hydrolysis of proteins with broad specificity for peptide bonds, and a preference for a large uncharged residue in P1. Hydrolyzes peptide amides.</text>
        <dbReference type="EC" id="3.4.21.62"/>
    </reaction>
</comment>
<dbReference type="InterPro" id="IPR015500">
    <property type="entry name" value="Peptidase_S8_subtilisin-rel"/>
</dbReference>
<keyword evidence="3 7" id="KW-0720">Serine protease</keyword>
<dbReference type="InterPro" id="IPR002884">
    <property type="entry name" value="P_dom"/>
</dbReference>
<gene>
    <name evidence="10" type="ORF">PECAL_4P25520</name>
</gene>
<dbReference type="PROSITE" id="PS51829">
    <property type="entry name" value="P_HOMO_B"/>
    <property type="match status" value="1"/>
</dbReference>
<dbReference type="EC" id="3.4.21.62" evidence="5"/>
<feature type="non-terminal residue" evidence="10">
    <location>
        <position position="1"/>
    </location>
</feature>
<dbReference type="PANTHER" id="PTHR42884">
    <property type="entry name" value="PROPROTEIN CONVERTASE SUBTILISIN/KEXIN-RELATED"/>
    <property type="match status" value="1"/>
</dbReference>
<dbReference type="OrthoDB" id="194812at2759"/>
<dbReference type="GO" id="GO:0016485">
    <property type="term" value="P:protein processing"/>
    <property type="evidence" value="ECO:0007669"/>
    <property type="project" value="TreeGrafter"/>
</dbReference>
<dbReference type="PROSITE" id="PS00137">
    <property type="entry name" value="SUBTILASE_HIS"/>
    <property type="match status" value="1"/>
</dbReference>
<feature type="active site" description="Charge relay system" evidence="6 7">
    <location>
        <position position="464"/>
    </location>
</feature>
<dbReference type="Gene3D" id="2.60.120.260">
    <property type="entry name" value="Galactose-binding domain-like"/>
    <property type="match status" value="1"/>
</dbReference>
<evidence type="ECO:0000259" key="9">
    <source>
        <dbReference type="PROSITE" id="PS51829"/>
    </source>
</evidence>
<evidence type="ECO:0000256" key="4">
    <source>
        <dbReference type="ARBA" id="ARBA00023529"/>
    </source>
</evidence>
<evidence type="ECO:0000256" key="2">
    <source>
        <dbReference type="ARBA" id="ARBA00022801"/>
    </source>
</evidence>
<dbReference type="Proteomes" id="UP000789595">
    <property type="component" value="Unassembled WGS sequence"/>
</dbReference>
<feature type="domain" description="P/Homo B" evidence="9">
    <location>
        <begin position="820"/>
        <end position="964"/>
    </location>
</feature>
<dbReference type="PROSITE" id="PS00138">
    <property type="entry name" value="SUBTILASE_SER"/>
    <property type="match status" value="1"/>
</dbReference>
<dbReference type="AlphaFoldDB" id="A0A8J2SUS0"/>
<dbReference type="EMBL" id="CAKKNE010000004">
    <property type="protein sequence ID" value="CAH0375226.1"/>
    <property type="molecule type" value="Genomic_DNA"/>
</dbReference>
<dbReference type="GO" id="GO:0005737">
    <property type="term" value="C:cytoplasm"/>
    <property type="evidence" value="ECO:0007669"/>
    <property type="project" value="UniProtKB-ARBA"/>
</dbReference>
<evidence type="ECO:0000256" key="5">
    <source>
        <dbReference type="ARBA" id="ARBA00023619"/>
    </source>
</evidence>
<dbReference type="InterPro" id="IPR036852">
    <property type="entry name" value="Peptidase_S8/S53_dom_sf"/>
</dbReference>
<keyword evidence="2 7" id="KW-0378">Hydrolase</keyword>
<dbReference type="Pfam" id="PF01483">
    <property type="entry name" value="P_proprotein"/>
    <property type="match status" value="1"/>
</dbReference>
<evidence type="ECO:0000256" key="7">
    <source>
        <dbReference type="PROSITE-ProRule" id="PRU01240"/>
    </source>
</evidence>
<dbReference type="InterPro" id="IPR022398">
    <property type="entry name" value="Peptidase_S8_His-AS"/>
</dbReference>
<dbReference type="PRINTS" id="PR00723">
    <property type="entry name" value="SUBTILISIN"/>
</dbReference>
<evidence type="ECO:0000313" key="11">
    <source>
        <dbReference type="Proteomes" id="UP000789595"/>
    </source>
</evidence>
<dbReference type="InterPro" id="IPR023828">
    <property type="entry name" value="Peptidase_S8_Ser-AS"/>
</dbReference>
<dbReference type="GO" id="GO:0004252">
    <property type="term" value="F:serine-type endopeptidase activity"/>
    <property type="evidence" value="ECO:0007669"/>
    <property type="project" value="UniProtKB-UniRule"/>
</dbReference>
<evidence type="ECO:0000256" key="8">
    <source>
        <dbReference type="SAM" id="MobiDB-lite"/>
    </source>
</evidence>
<name>A0A8J2SUS0_9STRA</name>
<dbReference type="InterPro" id="IPR008979">
    <property type="entry name" value="Galactose-bd-like_sf"/>
</dbReference>
<dbReference type="Gene3D" id="3.40.50.200">
    <property type="entry name" value="Peptidase S8/S53 domain"/>
    <property type="match status" value="1"/>
</dbReference>